<proteinExistence type="predicted"/>
<evidence type="ECO:0000256" key="4">
    <source>
        <dbReference type="ARBA" id="ARBA00023242"/>
    </source>
</evidence>
<dbReference type="InterPro" id="IPR032675">
    <property type="entry name" value="LRR_dom_sf"/>
</dbReference>
<dbReference type="SUPFAM" id="SSF52047">
    <property type="entry name" value="RNI-like"/>
    <property type="match status" value="1"/>
</dbReference>
<dbReference type="FunFam" id="1.25.40.10:FF:003529">
    <property type="entry name" value="Uncharacterized protein"/>
    <property type="match status" value="1"/>
</dbReference>
<dbReference type="EMBL" id="OC867702">
    <property type="protein sequence ID" value="CAD7633652.1"/>
    <property type="molecule type" value="Genomic_DNA"/>
</dbReference>
<keyword evidence="3" id="KW-0677">Repeat</keyword>
<dbReference type="Proteomes" id="UP000759131">
    <property type="component" value="Unassembled WGS sequence"/>
</dbReference>
<dbReference type="FunFam" id="1.25.40.10:FF:000054">
    <property type="entry name" value="Pre-mRNA processing factor 6"/>
    <property type="match status" value="1"/>
</dbReference>
<dbReference type="PANTHER" id="PTHR11246">
    <property type="entry name" value="PRE-MRNA SPLICING FACTOR"/>
    <property type="match status" value="1"/>
</dbReference>
<name>A0A7R9L4C9_9ACAR</name>
<reference evidence="9" key="1">
    <citation type="submission" date="2020-11" db="EMBL/GenBank/DDBJ databases">
        <authorList>
            <person name="Tran Van P."/>
        </authorList>
    </citation>
    <scope>NUCLEOTIDE SEQUENCE</scope>
</reference>
<evidence type="ECO:0000313" key="9">
    <source>
        <dbReference type="EMBL" id="CAD7633652.1"/>
    </source>
</evidence>
<dbReference type="PANTHER" id="PTHR11246:SF1">
    <property type="entry name" value="PRE-MRNA-PROCESSING FACTOR 6"/>
    <property type="match status" value="1"/>
</dbReference>
<dbReference type="InterPro" id="IPR001810">
    <property type="entry name" value="F-box_dom"/>
</dbReference>
<sequence>MSSMHSNERLINEYLSDDSLLSIFQFIPIAQLFTLRQVCKRFQQLGDYALKLRTSIAVTIKSDDNSDDEEYESRNDCCDPRHGFTSNDCIHKTCRTVKDGSRTLYVLSEQHLHQLFTFSPNVKALSLESTIFDRNVWQYFGHNCPPGVQHLDFSNSQGLIDEVIGFIVAKCGPTLEHIVLRDSDISEASLKHVLQKCPKLEILDVSRNFSDLKRDLNAVTEDEWRTIPEVGDARNKKMRNPRAEKFTPVPDSILAHNSSIGSGETVVSIDPRTGLKTPMTAGTSTGLMTPGGFVTPGNLDLRKIGQARNTLMDLKLNQASDSVTGQTVVDPKGYLTDLQSMIPSHGADISDIKKARLLLRSVRETNPNHSPAWIASARLEEVTGKLQTARNLVMKGCEMCPNSEDVWIEAARLQPADLAKSVIAQAVRQIPTSVRLWIKASELEQEMKAKKKIFRKALEHIPNSVRLWKEAVELEEPEDARILLSRAVECCPTSVELWLALARLETYDNAQRVLNKARENIPTDRQIWITAAKLEEAQGKTPMVQKIIDRAITSFTATGVEINREQWLKDAMETEKSGSVQTCQSIVRAVIGYGIDDEDRKHTWLEDAENFANQDAFECARAIYGHAIKTFPYKKSIWLRAAYFEKNHGTRESLKSLLQ</sequence>
<dbReference type="AlphaFoldDB" id="A0A7R9L4C9"/>
<evidence type="ECO:0000256" key="7">
    <source>
        <dbReference type="ARBA" id="ARBA00046247"/>
    </source>
</evidence>
<dbReference type="SUPFAM" id="SSF48452">
    <property type="entry name" value="TPR-like"/>
    <property type="match status" value="2"/>
</dbReference>
<gene>
    <name evidence="9" type="ORF">OSB1V03_LOCUS14048</name>
</gene>
<comment type="subcellular location">
    <subcellularLocation>
        <location evidence="1">Nucleus</location>
    </subcellularLocation>
</comment>
<keyword evidence="4" id="KW-0539">Nucleus</keyword>
<dbReference type="InterPro" id="IPR036047">
    <property type="entry name" value="F-box-like_dom_sf"/>
</dbReference>
<accession>A0A7R9L4C9</accession>
<protein>
    <recommendedName>
        <fullName evidence="2">Pre-mRNA-processing factor 6</fullName>
    </recommendedName>
    <alternativeName>
        <fullName evidence="6">PRP6 homolog</fullName>
    </alternativeName>
    <alternativeName>
        <fullName evidence="5">U5 snRNP-associated 102 kDa protein</fullName>
    </alternativeName>
</protein>
<dbReference type="InterPro" id="IPR045075">
    <property type="entry name" value="Syf1-like"/>
</dbReference>
<dbReference type="GO" id="GO:0000244">
    <property type="term" value="P:spliceosomal tri-snRNP complex assembly"/>
    <property type="evidence" value="ECO:0007669"/>
    <property type="project" value="TreeGrafter"/>
</dbReference>
<dbReference type="OrthoDB" id="440128at2759"/>
<keyword evidence="10" id="KW-1185">Reference proteome</keyword>
<feature type="domain" description="F-box" evidence="8">
    <location>
        <begin position="15"/>
        <end position="54"/>
    </location>
</feature>
<evidence type="ECO:0000256" key="3">
    <source>
        <dbReference type="ARBA" id="ARBA00022737"/>
    </source>
</evidence>
<evidence type="ECO:0000313" key="10">
    <source>
        <dbReference type="Proteomes" id="UP000759131"/>
    </source>
</evidence>
<evidence type="ECO:0000259" key="8">
    <source>
        <dbReference type="SMART" id="SM00256"/>
    </source>
</evidence>
<dbReference type="InterPro" id="IPR003107">
    <property type="entry name" value="HAT"/>
</dbReference>
<dbReference type="GO" id="GO:0071013">
    <property type="term" value="C:catalytic step 2 spliceosome"/>
    <property type="evidence" value="ECO:0007669"/>
    <property type="project" value="TreeGrafter"/>
</dbReference>
<evidence type="ECO:0000256" key="1">
    <source>
        <dbReference type="ARBA" id="ARBA00004123"/>
    </source>
</evidence>
<evidence type="ECO:0000256" key="2">
    <source>
        <dbReference type="ARBA" id="ARBA00020235"/>
    </source>
</evidence>
<dbReference type="Gene3D" id="1.25.40.10">
    <property type="entry name" value="Tetratricopeptide repeat domain"/>
    <property type="match status" value="2"/>
</dbReference>
<comment type="function">
    <text evidence="7">Involved in pre-mRNA splicing as component of the U4/U6-U5 tri-snRNP complex, one of the building blocks of the spliceosome. Enhances dihydrotestosterone-induced transactivation activity of AR, as well as dexamethasone-induced transactivation activity of NR3C1, but does not affect estrogen-induced transactivation.</text>
</comment>
<dbReference type="Gene3D" id="3.80.10.10">
    <property type="entry name" value="Ribonuclease Inhibitor"/>
    <property type="match status" value="1"/>
</dbReference>
<organism evidence="9">
    <name type="scientific">Medioppia subpectinata</name>
    <dbReference type="NCBI Taxonomy" id="1979941"/>
    <lineage>
        <taxon>Eukaryota</taxon>
        <taxon>Metazoa</taxon>
        <taxon>Ecdysozoa</taxon>
        <taxon>Arthropoda</taxon>
        <taxon>Chelicerata</taxon>
        <taxon>Arachnida</taxon>
        <taxon>Acari</taxon>
        <taxon>Acariformes</taxon>
        <taxon>Sarcoptiformes</taxon>
        <taxon>Oribatida</taxon>
        <taxon>Brachypylina</taxon>
        <taxon>Oppioidea</taxon>
        <taxon>Oppiidae</taxon>
        <taxon>Medioppia</taxon>
    </lineage>
</organism>
<dbReference type="Pfam" id="PF06424">
    <property type="entry name" value="PRP1_N"/>
    <property type="match status" value="1"/>
</dbReference>
<dbReference type="SMART" id="SM00386">
    <property type="entry name" value="HAT"/>
    <property type="match status" value="6"/>
</dbReference>
<dbReference type="SMART" id="SM00256">
    <property type="entry name" value="FBOX"/>
    <property type="match status" value="1"/>
</dbReference>
<evidence type="ECO:0000256" key="6">
    <source>
        <dbReference type="ARBA" id="ARBA00032140"/>
    </source>
</evidence>
<dbReference type="InterPro" id="IPR010491">
    <property type="entry name" value="PRP1_N"/>
</dbReference>
<dbReference type="InterPro" id="IPR011990">
    <property type="entry name" value="TPR-like_helical_dom_sf"/>
</dbReference>
<dbReference type="GO" id="GO:0046540">
    <property type="term" value="C:U4/U6 x U5 tri-snRNP complex"/>
    <property type="evidence" value="ECO:0007669"/>
    <property type="project" value="TreeGrafter"/>
</dbReference>
<dbReference type="Pfam" id="PF00646">
    <property type="entry name" value="F-box"/>
    <property type="match status" value="1"/>
</dbReference>
<dbReference type="EMBL" id="CAJPIZ010013127">
    <property type="protein sequence ID" value="CAG2114082.1"/>
    <property type="molecule type" value="Genomic_DNA"/>
</dbReference>
<dbReference type="SUPFAM" id="SSF81383">
    <property type="entry name" value="F-box domain"/>
    <property type="match status" value="1"/>
</dbReference>
<evidence type="ECO:0000256" key="5">
    <source>
        <dbReference type="ARBA" id="ARBA00031070"/>
    </source>
</evidence>
<feature type="non-terminal residue" evidence="9">
    <location>
        <position position="659"/>
    </location>
</feature>